<keyword evidence="4" id="KW-0067">ATP-binding</keyword>
<evidence type="ECO:0000256" key="2">
    <source>
        <dbReference type="SAM" id="MobiDB-lite"/>
    </source>
</evidence>
<accession>A0AAU2VNC0</accession>
<dbReference type="InterPro" id="IPR003594">
    <property type="entry name" value="HATPase_dom"/>
</dbReference>
<dbReference type="GO" id="GO:0005524">
    <property type="term" value="F:ATP binding"/>
    <property type="evidence" value="ECO:0007669"/>
    <property type="project" value="UniProtKB-KW"/>
</dbReference>
<dbReference type="Gene3D" id="3.30.565.10">
    <property type="entry name" value="Histidine kinase-like ATPase, C-terminal domain"/>
    <property type="match status" value="1"/>
</dbReference>
<keyword evidence="1" id="KW-0723">Serine/threonine-protein kinase</keyword>
<dbReference type="GO" id="GO:0004674">
    <property type="term" value="F:protein serine/threonine kinase activity"/>
    <property type="evidence" value="ECO:0007669"/>
    <property type="project" value="UniProtKB-KW"/>
</dbReference>
<keyword evidence="1" id="KW-0418">Kinase</keyword>
<evidence type="ECO:0000313" key="4">
    <source>
        <dbReference type="EMBL" id="WTW68607.1"/>
    </source>
</evidence>
<dbReference type="PANTHER" id="PTHR35526">
    <property type="entry name" value="ANTI-SIGMA-F FACTOR RSBW-RELATED"/>
    <property type="match status" value="1"/>
</dbReference>
<gene>
    <name evidence="4" type="ORF">OG398_10210</name>
</gene>
<sequence length="180" mass="19412">MADIPNAVGLARLHTADVLSRWGVHAGIVETVQLLVSELATNAVRHPKEGEEETSPFSLRNTAQTFELTLEILGDAVTVSVWDRDTRPPVLKQVGVEATGGRGIFIVAVMSRRWGHYPARGMPGKVVWAEVGLNPAHRVGEDERSARSPDGLPIAGQGKLRPPRVDPNLIGRVLVGVGRI</sequence>
<protein>
    <submittedName>
        <fullName evidence="4">ATP-binding protein</fullName>
    </submittedName>
</protein>
<keyword evidence="1" id="KW-0808">Transferase</keyword>
<organism evidence="4">
    <name type="scientific">Streptomyces sp. NBC_00008</name>
    <dbReference type="NCBI Taxonomy" id="2903610"/>
    <lineage>
        <taxon>Bacteria</taxon>
        <taxon>Bacillati</taxon>
        <taxon>Actinomycetota</taxon>
        <taxon>Actinomycetes</taxon>
        <taxon>Kitasatosporales</taxon>
        <taxon>Streptomycetaceae</taxon>
        <taxon>Streptomyces</taxon>
    </lineage>
</organism>
<dbReference type="PANTHER" id="PTHR35526:SF3">
    <property type="entry name" value="ANTI-SIGMA-F FACTOR RSBW"/>
    <property type="match status" value="1"/>
</dbReference>
<evidence type="ECO:0000256" key="1">
    <source>
        <dbReference type="ARBA" id="ARBA00022527"/>
    </source>
</evidence>
<proteinExistence type="predicted"/>
<dbReference type="InterPro" id="IPR036890">
    <property type="entry name" value="HATPase_C_sf"/>
</dbReference>
<dbReference type="Pfam" id="PF13581">
    <property type="entry name" value="HATPase_c_2"/>
    <property type="match status" value="1"/>
</dbReference>
<dbReference type="EMBL" id="CP108313">
    <property type="protein sequence ID" value="WTW68607.1"/>
    <property type="molecule type" value="Genomic_DNA"/>
</dbReference>
<feature type="domain" description="Histidine kinase/HSP90-like ATPase" evidence="3">
    <location>
        <begin position="5"/>
        <end position="127"/>
    </location>
</feature>
<evidence type="ECO:0000259" key="3">
    <source>
        <dbReference type="Pfam" id="PF13581"/>
    </source>
</evidence>
<dbReference type="InterPro" id="IPR050267">
    <property type="entry name" value="Anti-sigma-factor_SerPK"/>
</dbReference>
<feature type="region of interest" description="Disordered" evidence="2">
    <location>
        <begin position="139"/>
        <end position="159"/>
    </location>
</feature>
<name>A0AAU2VNC0_9ACTN</name>
<dbReference type="AlphaFoldDB" id="A0AAU2VNC0"/>
<reference evidence="4" key="1">
    <citation type="submission" date="2022-10" db="EMBL/GenBank/DDBJ databases">
        <title>The complete genomes of actinobacterial strains from the NBC collection.</title>
        <authorList>
            <person name="Joergensen T.S."/>
            <person name="Alvarez Arevalo M."/>
            <person name="Sterndorff E.B."/>
            <person name="Faurdal D."/>
            <person name="Vuksanovic O."/>
            <person name="Mourched A.-S."/>
            <person name="Charusanti P."/>
            <person name="Shaw S."/>
            <person name="Blin K."/>
            <person name="Weber T."/>
        </authorList>
    </citation>
    <scope>NUCLEOTIDE SEQUENCE</scope>
    <source>
        <strain evidence="4">NBC_00008</strain>
    </source>
</reference>
<keyword evidence="4" id="KW-0547">Nucleotide-binding</keyword>
<dbReference type="CDD" id="cd16936">
    <property type="entry name" value="HATPase_RsbW-like"/>
    <property type="match status" value="1"/>
</dbReference>